<evidence type="ECO:0000313" key="2">
    <source>
        <dbReference type="EMBL" id="GGZ56703.1"/>
    </source>
</evidence>
<gene>
    <name evidence="3" type="ORF">CP968_06820</name>
    <name evidence="2" type="ORF">GCM10010371_15290</name>
</gene>
<feature type="transmembrane region" description="Helical" evidence="1">
    <location>
        <begin position="111"/>
        <end position="133"/>
    </location>
</feature>
<dbReference type="Proteomes" id="UP000634660">
    <property type="component" value="Unassembled WGS sequence"/>
</dbReference>
<dbReference type="AlphaFoldDB" id="A0A5P2UGF0"/>
<name>A0A5P2UGF0_9ACTN</name>
<dbReference type="OrthoDB" id="5198675at2"/>
<proteinExistence type="predicted"/>
<reference evidence="2" key="3">
    <citation type="submission" date="2020-09" db="EMBL/GenBank/DDBJ databases">
        <authorList>
            <person name="Sun Q."/>
            <person name="Ohkuma M."/>
        </authorList>
    </citation>
    <scope>NUCLEOTIDE SEQUENCE</scope>
    <source>
        <strain evidence="2">JCM 4834</strain>
    </source>
</reference>
<dbReference type="KEGG" id="ssub:CP968_06820"/>
<keyword evidence="4" id="KW-1185">Reference proteome</keyword>
<evidence type="ECO:0000313" key="3">
    <source>
        <dbReference type="EMBL" id="QEU78030.1"/>
    </source>
</evidence>
<feature type="transmembrane region" description="Helical" evidence="1">
    <location>
        <begin position="52"/>
        <end position="73"/>
    </location>
</feature>
<feature type="transmembrane region" description="Helical" evidence="1">
    <location>
        <begin position="21"/>
        <end position="40"/>
    </location>
</feature>
<dbReference type="RefSeq" id="WP_150517127.1">
    <property type="nucleotide sequence ID" value="NZ_BMVX01000004.1"/>
</dbReference>
<reference evidence="2" key="1">
    <citation type="journal article" date="2014" name="Int. J. Syst. Evol. Microbiol.">
        <title>Complete genome sequence of Corynebacterium casei LMG S-19264T (=DSM 44701T), isolated from a smear-ripened cheese.</title>
        <authorList>
            <consortium name="US DOE Joint Genome Institute (JGI-PGF)"/>
            <person name="Walter F."/>
            <person name="Albersmeier A."/>
            <person name="Kalinowski J."/>
            <person name="Ruckert C."/>
        </authorList>
    </citation>
    <scope>NUCLEOTIDE SEQUENCE</scope>
    <source>
        <strain evidence="2">JCM 4834</strain>
    </source>
</reference>
<reference evidence="3 4" key="2">
    <citation type="submission" date="2017-09" db="EMBL/GenBank/DDBJ databases">
        <authorList>
            <person name="Lee N."/>
            <person name="Cho B.-K."/>
        </authorList>
    </citation>
    <scope>NUCLEOTIDE SEQUENCE [LARGE SCALE GENOMIC DNA]</scope>
    <source>
        <strain evidence="3 4">ATCC 27467</strain>
    </source>
</reference>
<dbReference type="Proteomes" id="UP000326831">
    <property type="component" value="Chromosome"/>
</dbReference>
<dbReference type="EMBL" id="BMVX01000004">
    <property type="protein sequence ID" value="GGZ56703.1"/>
    <property type="molecule type" value="Genomic_DNA"/>
</dbReference>
<feature type="transmembrane region" description="Helical" evidence="1">
    <location>
        <begin position="85"/>
        <end position="105"/>
    </location>
</feature>
<keyword evidence="1" id="KW-0812">Transmembrane</keyword>
<accession>A0A5P2UGF0</accession>
<evidence type="ECO:0000313" key="4">
    <source>
        <dbReference type="Proteomes" id="UP000326831"/>
    </source>
</evidence>
<dbReference type="EMBL" id="CP023701">
    <property type="protein sequence ID" value="QEU78030.1"/>
    <property type="molecule type" value="Genomic_DNA"/>
</dbReference>
<keyword evidence="1" id="KW-0472">Membrane</keyword>
<evidence type="ECO:0000256" key="1">
    <source>
        <dbReference type="SAM" id="Phobius"/>
    </source>
</evidence>
<organism evidence="3 4">
    <name type="scientific">Streptomyces subrutilus</name>
    <dbReference type="NCBI Taxonomy" id="36818"/>
    <lineage>
        <taxon>Bacteria</taxon>
        <taxon>Bacillati</taxon>
        <taxon>Actinomycetota</taxon>
        <taxon>Actinomycetes</taxon>
        <taxon>Kitasatosporales</taxon>
        <taxon>Streptomycetaceae</taxon>
        <taxon>Streptomyces</taxon>
    </lineage>
</organism>
<sequence>MSATLLGNIARTSEPEVALRRVLGLDALVTGLCGLAYAAFPVPLGRLLGIGPALLLELGVFLALFGAGVGWLATRGRPPVLPVRLVVGANAAWTALSLAAPVLWLSPTPAGAVWTAAQSGVVAALGGLQWLAVRSGASAE</sequence>
<evidence type="ECO:0008006" key="5">
    <source>
        <dbReference type="Google" id="ProtNLM"/>
    </source>
</evidence>
<protein>
    <recommendedName>
        <fullName evidence="5">Integral membrane protein</fullName>
    </recommendedName>
</protein>
<keyword evidence="1" id="KW-1133">Transmembrane helix</keyword>